<dbReference type="EMBL" id="MGJB01000001">
    <property type="protein sequence ID" value="OGM99284.1"/>
    <property type="molecule type" value="Genomic_DNA"/>
</dbReference>
<dbReference type="AlphaFoldDB" id="A0A1F8EEJ8"/>
<proteinExistence type="predicted"/>
<evidence type="ECO:0000313" key="1">
    <source>
        <dbReference type="EMBL" id="OGM99284.1"/>
    </source>
</evidence>
<comment type="caution">
    <text evidence="1">The sequence shown here is derived from an EMBL/GenBank/DDBJ whole genome shotgun (WGS) entry which is preliminary data.</text>
</comment>
<evidence type="ECO:0000313" key="2">
    <source>
        <dbReference type="Proteomes" id="UP000176893"/>
    </source>
</evidence>
<gene>
    <name evidence="1" type="ORF">A2649_04045</name>
</gene>
<name>A0A1F8EEJ8_9BACT</name>
<sequence>MNPRIVGVGALIAVLCLAILAILVGFGGDRASALPQGPTDLVVYQAYQVADFRSCKLADGSLATEWHFGGADRSRRNQLTPALDGRGRPIFRVVTNNRNLPAGHMRLRMVAEADPTLEGFKYGDYSWNGIVVEYNGRVEDQRIVGPCGPDR</sequence>
<dbReference type="Proteomes" id="UP000176893">
    <property type="component" value="Unassembled WGS sequence"/>
</dbReference>
<accession>A0A1F8EEJ8</accession>
<organism evidence="1 2">
    <name type="scientific">Candidatus Yanofskybacteria bacterium RIFCSPHIGHO2_01_FULL_41_26</name>
    <dbReference type="NCBI Taxonomy" id="1802661"/>
    <lineage>
        <taxon>Bacteria</taxon>
        <taxon>Candidatus Yanofskyibacteriota</taxon>
    </lineage>
</organism>
<protein>
    <submittedName>
        <fullName evidence="1">Uncharacterized protein</fullName>
    </submittedName>
</protein>
<reference evidence="1 2" key="1">
    <citation type="journal article" date="2016" name="Nat. Commun.">
        <title>Thousands of microbial genomes shed light on interconnected biogeochemical processes in an aquifer system.</title>
        <authorList>
            <person name="Anantharaman K."/>
            <person name="Brown C.T."/>
            <person name="Hug L.A."/>
            <person name="Sharon I."/>
            <person name="Castelle C.J."/>
            <person name="Probst A.J."/>
            <person name="Thomas B.C."/>
            <person name="Singh A."/>
            <person name="Wilkins M.J."/>
            <person name="Karaoz U."/>
            <person name="Brodie E.L."/>
            <person name="Williams K.H."/>
            <person name="Hubbard S.S."/>
            <person name="Banfield J.F."/>
        </authorList>
    </citation>
    <scope>NUCLEOTIDE SEQUENCE [LARGE SCALE GENOMIC DNA]</scope>
</reference>